<feature type="compositionally biased region" description="Low complexity" evidence="1">
    <location>
        <begin position="1"/>
        <end position="19"/>
    </location>
</feature>
<name>A0A1I3BQC9_9RHOB</name>
<dbReference type="OrthoDB" id="282364at2"/>
<dbReference type="STRING" id="1114924.SAMN05216258_101264"/>
<evidence type="ECO:0008006" key="4">
    <source>
        <dbReference type="Google" id="ProtNLM"/>
    </source>
</evidence>
<dbReference type="AlphaFoldDB" id="A0A1I3BQC9"/>
<feature type="region of interest" description="Disordered" evidence="1">
    <location>
        <begin position="1"/>
        <end position="22"/>
    </location>
</feature>
<proteinExistence type="predicted"/>
<evidence type="ECO:0000256" key="1">
    <source>
        <dbReference type="SAM" id="MobiDB-lite"/>
    </source>
</evidence>
<dbReference type="Proteomes" id="UP000199377">
    <property type="component" value="Unassembled WGS sequence"/>
</dbReference>
<dbReference type="EMBL" id="FOQH01000001">
    <property type="protein sequence ID" value="SFH64482.1"/>
    <property type="molecule type" value="Genomic_DNA"/>
</dbReference>
<evidence type="ECO:0000313" key="3">
    <source>
        <dbReference type="Proteomes" id="UP000199377"/>
    </source>
</evidence>
<protein>
    <recommendedName>
        <fullName evidence="4">DUF4340 domain-containing protein</fullName>
    </recommendedName>
</protein>
<evidence type="ECO:0000313" key="2">
    <source>
        <dbReference type="EMBL" id="SFH64482.1"/>
    </source>
</evidence>
<keyword evidence="3" id="KW-1185">Reference proteome</keyword>
<accession>A0A1I3BQC9</accession>
<gene>
    <name evidence="2" type="ORF">SAMN05216258_101264</name>
</gene>
<sequence length="427" mass="45983">MTGGVRRTPVAPARATPAGGRRRSVGRAASALALVLLGGCGVQAGVIQARHWDLNEMLRETTNEQLLLNIVRLRYDETPYFLQIGSITTSFAAGGSAGAQATLPEQAPSTFGISGGVSYAETPTVTWALPDSREMLGRLHAPMGADQLTVLTQSGLDPAVVLRVGAKKINRLRNLEFHVEDGIYVPASYDAFLEMLDLLDALLRDGAVELSYGVYSTSGGGKIPLSRLDTRAMAEALPSGMQFMTRDDPNTFEPLKLSKPLFLKFASGSDGDPRTRRLRELLDLDPTRHSFAIVDTANSGTEQLLAESGRLSRVLDGGAPLREIVVNNRSVMEILRFASAYVDVSAGDLAAGVVRARKAPPRDWLTIRQAEAAPADAWLAVERDGAWYFIRDDDLSSRVSFTILNALFASIVGEVPGAKPLLTLPVR</sequence>
<reference evidence="2 3" key="1">
    <citation type="submission" date="2016-10" db="EMBL/GenBank/DDBJ databases">
        <authorList>
            <person name="de Groot N.N."/>
        </authorList>
    </citation>
    <scope>NUCLEOTIDE SEQUENCE [LARGE SCALE GENOMIC DNA]</scope>
    <source>
        <strain evidence="2 3">CGMCC 1.11030</strain>
    </source>
</reference>
<organism evidence="2 3">
    <name type="scientific">Albimonas pacifica</name>
    <dbReference type="NCBI Taxonomy" id="1114924"/>
    <lineage>
        <taxon>Bacteria</taxon>
        <taxon>Pseudomonadati</taxon>
        <taxon>Pseudomonadota</taxon>
        <taxon>Alphaproteobacteria</taxon>
        <taxon>Rhodobacterales</taxon>
        <taxon>Paracoccaceae</taxon>
        <taxon>Albimonas</taxon>
    </lineage>
</organism>